<evidence type="ECO:0000256" key="5">
    <source>
        <dbReference type="ARBA" id="ARBA00023242"/>
    </source>
</evidence>
<dbReference type="GO" id="GO:0007165">
    <property type="term" value="P:signal transduction"/>
    <property type="evidence" value="ECO:0007669"/>
    <property type="project" value="InterPro"/>
</dbReference>
<dbReference type="InterPro" id="IPR000198">
    <property type="entry name" value="RhoGAP_dom"/>
</dbReference>
<evidence type="ECO:0000256" key="1">
    <source>
        <dbReference type="ARBA" id="ARBA00004123"/>
    </source>
</evidence>
<evidence type="ECO:0000313" key="10">
    <source>
        <dbReference type="EMBL" id="KAF9785234.1"/>
    </source>
</evidence>
<dbReference type="OrthoDB" id="20689at2759"/>
<dbReference type="PANTHER" id="PTHR24215:SF10">
    <property type="entry name" value="RHO-GTPASE-ACTIVATING PROTEIN LRG1"/>
    <property type="match status" value="1"/>
</dbReference>
<feature type="domain" description="Rho-GAP" evidence="9">
    <location>
        <begin position="1010"/>
        <end position="1232"/>
    </location>
</feature>
<feature type="compositionally biased region" description="Low complexity" evidence="7">
    <location>
        <begin position="86"/>
        <end position="127"/>
    </location>
</feature>
<comment type="caution">
    <text evidence="10">The sequence shown here is derived from an EMBL/GenBank/DDBJ whole genome shotgun (WGS) entry which is preliminary data.</text>
</comment>
<dbReference type="SUPFAM" id="SSF57716">
    <property type="entry name" value="Glucocorticoid receptor-like (DNA-binding domain)"/>
    <property type="match status" value="2"/>
</dbReference>
<evidence type="ECO:0000256" key="6">
    <source>
        <dbReference type="PROSITE-ProRule" id="PRU00125"/>
    </source>
</evidence>
<evidence type="ECO:0000259" key="8">
    <source>
        <dbReference type="PROSITE" id="PS50023"/>
    </source>
</evidence>
<keyword evidence="11" id="KW-1185">Reference proteome</keyword>
<dbReference type="Gene3D" id="1.10.555.10">
    <property type="entry name" value="Rho GTPase activation protein"/>
    <property type="match status" value="1"/>
</dbReference>
<dbReference type="InterPro" id="IPR008936">
    <property type="entry name" value="Rho_GTPase_activation_prot"/>
</dbReference>
<feature type="region of interest" description="Disordered" evidence="7">
    <location>
        <begin position="885"/>
        <end position="911"/>
    </location>
</feature>
<dbReference type="EMBL" id="WIUZ02000007">
    <property type="protein sequence ID" value="KAF9785234.1"/>
    <property type="molecule type" value="Genomic_DNA"/>
</dbReference>
<protein>
    <submittedName>
        <fullName evidence="10">RhoGAP-domain-containing protein</fullName>
    </submittedName>
</protein>
<dbReference type="SMART" id="SM00324">
    <property type="entry name" value="RhoGAP"/>
    <property type="match status" value="1"/>
</dbReference>
<evidence type="ECO:0000313" key="11">
    <source>
        <dbReference type="Proteomes" id="UP000736335"/>
    </source>
</evidence>
<reference evidence="10" key="2">
    <citation type="submission" date="2020-11" db="EMBL/GenBank/DDBJ databases">
        <authorList>
            <consortium name="DOE Joint Genome Institute"/>
            <person name="Kuo A."/>
            <person name="Miyauchi S."/>
            <person name="Kiss E."/>
            <person name="Drula E."/>
            <person name="Kohler A."/>
            <person name="Sanchez-Garcia M."/>
            <person name="Andreopoulos B."/>
            <person name="Barry K.W."/>
            <person name="Bonito G."/>
            <person name="Buee M."/>
            <person name="Carver A."/>
            <person name="Chen C."/>
            <person name="Cichocki N."/>
            <person name="Clum A."/>
            <person name="Culley D."/>
            <person name="Crous P.W."/>
            <person name="Fauchery L."/>
            <person name="Girlanda M."/>
            <person name="Hayes R."/>
            <person name="Keri Z."/>
            <person name="Labutti K."/>
            <person name="Lipzen A."/>
            <person name="Lombard V."/>
            <person name="Magnuson J."/>
            <person name="Maillard F."/>
            <person name="Morin E."/>
            <person name="Murat C."/>
            <person name="Nolan M."/>
            <person name="Ohm R."/>
            <person name="Pangilinan J."/>
            <person name="Pereira M."/>
            <person name="Perotto S."/>
            <person name="Peter M."/>
            <person name="Riley R."/>
            <person name="Sitrit Y."/>
            <person name="Stielow B."/>
            <person name="Szollosi G."/>
            <person name="Zifcakova L."/>
            <person name="Stursova M."/>
            <person name="Spatafora J.W."/>
            <person name="Tedersoo L."/>
            <person name="Vaario L.-M."/>
            <person name="Yamada A."/>
            <person name="Yan M."/>
            <person name="Wang P."/>
            <person name="Xu J."/>
            <person name="Bruns T."/>
            <person name="Baldrian P."/>
            <person name="Vilgalys R."/>
            <person name="Henrissat B."/>
            <person name="Grigoriev I.V."/>
            <person name="Hibbett D."/>
            <person name="Nagy L.G."/>
            <person name="Martin F.M."/>
        </authorList>
    </citation>
    <scope>NUCLEOTIDE SEQUENCE</scope>
    <source>
        <strain evidence="10">UH-Tt-Lm1</strain>
    </source>
</reference>
<feature type="compositionally biased region" description="Basic and acidic residues" evidence="7">
    <location>
        <begin position="1403"/>
        <end position="1412"/>
    </location>
</feature>
<dbReference type="InterPro" id="IPR001781">
    <property type="entry name" value="Znf_LIM"/>
</dbReference>
<proteinExistence type="predicted"/>
<feature type="region of interest" description="Disordered" evidence="7">
    <location>
        <begin position="725"/>
        <end position="747"/>
    </location>
</feature>
<evidence type="ECO:0000256" key="4">
    <source>
        <dbReference type="ARBA" id="ARBA00022833"/>
    </source>
</evidence>
<feature type="region of interest" description="Disordered" evidence="7">
    <location>
        <begin position="759"/>
        <end position="861"/>
    </location>
</feature>
<reference evidence="10" key="1">
    <citation type="journal article" date="2020" name="Nat. Commun.">
        <title>Large-scale genome sequencing of mycorrhizal fungi provides insights into the early evolution of symbiotic traits.</title>
        <authorList>
            <person name="Miyauchi S."/>
            <person name="Kiss E."/>
            <person name="Kuo A."/>
            <person name="Drula E."/>
            <person name="Kohler A."/>
            <person name="Sanchez-Garcia M."/>
            <person name="Morin E."/>
            <person name="Andreopoulos B."/>
            <person name="Barry K.W."/>
            <person name="Bonito G."/>
            <person name="Buee M."/>
            <person name="Carver A."/>
            <person name="Chen C."/>
            <person name="Cichocki N."/>
            <person name="Clum A."/>
            <person name="Culley D."/>
            <person name="Crous P.W."/>
            <person name="Fauchery L."/>
            <person name="Girlanda M."/>
            <person name="Hayes R.D."/>
            <person name="Keri Z."/>
            <person name="LaButti K."/>
            <person name="Lipzen A."/>
            <person name="Lombard V."/>
            <person name="Magnuson J."/>
            <person name="Maillard F."/>
            <person name="Murat C."/>
            <person name="Nolan M."/>
            <person name="Ohm R.A."/>
            <person name="Pangilinan J."/>
            <person name="Pereira M.F."/>
            <person name="Perotto S."/>
            <person name="Peter M."/>
            <person name="Pfister S."/>
            <person name="Riley R."/>
            <person name="Sitrit Y."/>
            <person name="Stielow J.B."/>
            <person name="Szollosi G."/>
            <person name="Zifcakova L."/>
            <person name="Stursova M."/>
            <person name="Spatafora J.W."/>
            <person name="Tedersoo L."/>
            <person name="Vaario L.M."/>
            <person name="Yamada A."/>
            <person name="Yan M."/>
            <person name="Wang P."/>
            <person name="Xu J."/>
            <person name="Bruns T."/>
            <person name="Baldrian P."/>
            <person name="Vilgalys R."/>
            <person name="Dunand C."/>
            <person name="Henrissat B."/>
            <person name="Grigoriev I.V."/>
            <person name="Hibbett D."/>
            <person name="Nagy L.G."/>
            <person name="Martin F.M."/>
        </authorList>
    </citation>
    <scope>NUCLEOTIDE SEQUENCE</scope>
    <source>
        <strain evidence="10">UH-Tt-Lm1</strain>
    </source>
</reference>
<evidence type="ECO:0000256" key="7">
    <source>
        <dbReference type="SAM" id="MobiDB-lite"/>
    </source>
</evidence>
<feature type="compositionally biased region" description="Polar residues" evidence="7">
    <location>
        <begin position="1349"/>
        <end position="1371"/>
    </location>
</feature>
<feature type="region of interest" description="Disordered" evidence="7">
    <location>
        <begin position="1271"/>
        <end position="1421"/>
    </location>
</feature>
<evidence type="ECO:0000259" key="9">
    <source>
        <dbReference type="PROSITE" id="PS50238"/>
    </source>
</evidence>
<dbReference type="PANTHER" id="PTHR24215">
    <property type="entry name" value="RHO-GTPASE-ACTIVATING PROTEIN LRG1"/>
    <property type="match status" value="1"/>
</dbReference>
<dbReference type="SUPFAM" id="SSF48350">
    <property type="entry name" value="GTPase activation domain, GAP"/>
    <property type="match status" value="1"/>
</dbReference>
<keyword evidence="5" id="KW-0539">Nucleus</keyword>
<dbReference type="GO" id="GO:0030036">
    <property type="term" value="P:actin cytoskeleton organization"/>
    <property type="evidence" value="ECO:0007669"/>
    <property type="project" value="TreeGrafter"/>
</dbReference>
<dbReference type="GO" id="GO:0005737">
    <property type="term" value="C:cytoplasm"/>
    <property type="evidence" value="ECO:0007669"/>
    <property type="project" value="TreeGrafter"/>
</dbReference>
<feature type="region of interest" description="Disordered" evidence="7">
    <location>
        <begin position="1"/>
        <end position="151"/>
    </location>
</feature>
<organism evidence="10 11">
    <name type="scientific">Thelephora terrestris</name>
    <dbReference type="NCBI Taxonomy" id="56493"/>
    <lineage>
        <taxon>Eukaryota</taxon>
        <taxon>Fungi</taxon>
        <taxon>Dikarya</taxon>
        <taxon>Basidiomycota</taxon>
        <taxon>Agaricomycotina</taxon>
        <taxon>Agaricomycetes</taxon>
        <taxon>Thelephorales</taxon>
        <taxon>Thelephoraceae</taxon>
        <taxon>Thelephora</taxon>
    </lineage>
</organism>
<feature type="compositionally biased region" description="Basic and acidic residues" evidence="7">
    <location>
        <begin position="626"/>
        <end position="643"/>
    </location>
</feature>
<dbReference type="GO" id="GO:0046872">
    <property type="term" value="F:metal ion binding"/>
    <property type="evidence" value="ECO:0007669"/>
    <property type="project" value="UniProtKB-KW"/>
</dbReference>
<evidence type="ECO:0000256" key="3">
    <source>
        <dbReference type="ARBA" id="ARBA00022737"/>
    </source>
</evidence>
<feature type="domain" description="LIM zinc-binding" evidence="8">
    <location>
        <begin position="217"/>
        <end position="277"/>
    </location>
</feature>
<feature type="compositionally biased region" description="Basic and acidic residues" evidence="7">
    <location>
        <begin position="1"/>
        <end position="15"/>
    </location>
</feature>
<dbReference type="Pfam" id="PF00620">
    <property type="entry name" value="RhoGAP"/>
    <property type="match status" value="1"/>
</dbReference>
<sequence length="1421" mass="157568">MATDPRDYATTDHRQPPPSDTQSSSTAAGSSRFPDRYHPPLRSSTVATPDDYDRPRSSRRDDYYSAHSRSEDLNHSTTSSKASDQSPFLPSTSAPSLSSSTRLANTTSNSVASTNSQRRNSTSSYRSVASDTSDPTSGGQHPSTTHTGASTVPSTCSACGKPMQGAFVRALGAVFHLNCFKCMDCGDVVASKFFPIEGPDGKQHPLCERDYFRRLNLICAKCGMALRGSYITACNKKYHVEHFTCSICTTLFGPHDSYYEHDGDVYCHYHYSTRFATKCAGCSTAILKQFVEINRNMRDECWHPECYMINKFWNVKVVSRRPTSGTIQEPNAEPPYVEEEQRETAVSLKEKQIRMEQQVYRIWTVLSAFEESSAACISDMLRQVSNGQYLDAIRMAEKFILHVEVLFGAIDDLEHHFASNGLKGMSHVREARMLCRKTVDLFTLLSHTQETGARRMGMTQELLALVTGLAHYLKILIRIALTGALKLERDYDAHEPMTSFLDKLHMLAIQGANPSAKRLIKGSNGETLASSRSPNISTEGVTYGFRSLAPEYAGESPFMAAPRDPSLATVPTINPPSDLCVKCNQTVEEDCVRLGTYQRWHSNCIQCGTCGKVAAVLLPKDTTSPRQDDKDKDKERDKDKEGSSSKPTTQRRPPANVGFFVYDADSMKDSSAFGPVPNVICCVDHGYNSCRGGFQSVSRLEQYSFLLNVALRRLYTLLKKRGVVPASPVESPISASNGQDPYRNSGDINRLKSVHLDRKLSATAHVPKRSTVVESPAGKTAQTSDTQHQQRSQQPSFTPRPTQIQASTSQSQQATIQQPRPTGRPTMQSSPVPSQGPLPQFVQQQQQGQPSPQRPPRPTLSAEMSFDAQGFKPPYARGNSEVKIVEDSAPSSPSLAYDEYPPDLRPQSADDGITLADIPQLVQAAQARAQHRSLPGQSAIPFISELSALELAIVKHSAAVILTKSSLKDQMDMDEIFELLEMKKGGFWNRLFKPSGSGKKDVKKKGVFGVPLELLVEREGADSLHGASRTPLRVPSFIDDVVSAMRQMGMSWFSANLLVRGLIHFCGVDMSVEGIFRKNGNIRRLKDLTDAIDRDPSSVDLTQDNAVQLAALLKKFLRELPEPLLTFKLHRLLVASQSMPTDEERQRILHMVSLLLPKFHRDTMEVLFVFLKWVASFAHMDEVTGSKMDLPNLATVICPSILYSRGRDVMRDESFGSIRVVTQLLENQDVYYCVPEEFLSIIRDKEQFASSMELPSKDFMKKCENYLRSRANGRPAMPMSPVSGGGFSNSNSVGNLQRLGEGQGNGRPMLGNSPPTESYIQRNGRQQSPQPQQRLQHSPYPQGPPNGHPSISQNVASIQQPQPRPMSTMQQPRDFDTEYAQPRPAPIPGQNPRSSSRPNSYAHPREDRESPHHQGSGTPRL</sequence>
<dbReference type="PROSITE" id="PS00478">
    <property type="entry name" value="LIM_DOMAIN_1"/>
    <property type="match status" value="1"/>
</dbReference>
<keyword evidence="3" id="KW-0677">Repeat</keyword>
<feature type="compositionally biased region" description="Low complexity" evidence="7">
    <location>
        <begin position="802"/>
        <end position="818"/>
    </location>
</feature>
<dbReference type="GO" id="GO:0030695">
    <property type="term" value="F:GTPase regulator activity"/>
    <property type="evidence" value="ECO:0007669"/>
    <property type="project" value="UniProtKB-ARBA"/>
</dbReference>
<dbReference type="PROSITE" id="PS50238">
    <property type="entry name" value="RHOGAP"/>
    <property type="match status" value="1"/>
</dbReference>
<dbReference type="PROSITE" id="PS50023">
    <property type="entry name" value="LIM_DOMAIN_2"/>
    <property type="match status" value="2"/>
</dbReference>
<feature type="domain" description="LIM zinc-binding" evidence="8">
    <location>
        <begin position="154"/>
        <end position="216"/>
    </location>
</feature>
<feature type="compositionally biased region" description="Low complexity" evidence="7">
    <location>
        <begin position="835"/>
        <end position="851"/>
    </location>
</feature>
<feature type="compositionally biased region" description="Polar residues" evidence="7">
    <location>
        <begin position="75"/>
        <end position="85"/>
    </location>
</feature>
<dbReference type="GO" id="GO:0005634">
    <property type="term" value="C:nucleus"/>
    <property type="evidence" value="ECO:0007669"/>
    <property type="project" value="UniProtKB-SubCell"/>
</dbReference>
<feature type="compositionally biased region" description="Low complexity" evidence="7">
    <location>
        <begin position="1321"/>
        <end position="1339"/>
    </location>
</feature>
<name>A0A9P6L758_9AGAM</name>
<keyword evidence="6" id="KW-0440">LIM domain</keyword>
<dbReference type="Gene3D" id="2.10.110.10">
    <property type="entry name" value="Cysteine Rich Protein"/>
    <property type="match status" value="4"/>
</dbReference>
<keyword evidence="2 6" id="KW-0479">Metal-binding</keyword>
<feature type="compositionally biased region" description="Polar residues" evidence="7">
    <location>
        <begin position="129"/>
        <end position="151"/>
    </location>
</feature>
<dbReference type="SMART" id="SM00132">
    <property type="entry name" value="LIM"/>
    <property type="match status" value="3"/>
</dbReference>
<accession>A0A9P6L758</accession>
<feature type="compositionally biased region" description="Basic and acidic residues" evidence="7">
    <location>
        <begin position="51"/>
        <end position="74"/>
    </location>
</feature>
<feature type="region of interest" description="Disordered" evidence="7">
    <location>
        <begin position="621"/>
        <end position="655"/>
    </location>
</feature>
<dbReference type="FunFam" id="2.10.110.10:FF:000058">
    <property type="entry name" value="Rho GTPase activator Lrg11"/>
    <property type="match status" value="1"/>
</dbReference>
<gene>
    <name evidence="10" type="ORF">BJ322DRAFT_819899</name>
</gene>
<dbReference type="Pfam" id="PF00412">
    <property type="entry name" value="LIM"/>
    <property type="match status" value="2"/>
</dbReference>
<evidence type="ECO:0000256" key="2">
    <source>
        <dbReference type="ARBA" id="ARBA00022723"/>
    </source>
</evidence>
<feature type="compositionally biased region" description="Polar residues" evidence="7">
    <location>
        <begin position="780"/>
        <end position="801"/>
    </location>
</feature>
<dbReference type="Proteomes" id="UP000736335">
    <property type="component" value="Unassembled WGS sequence"/>
</dbReference>
<dbReference type="CDD" id="cd09391">
    <property type="entry name" value="LIM1_Lrg1p_like"/>
    <property type="match status" value="1"/>
</dbReference>
<comment type="subcellular location">
    <subcellularLocation>
        <location evidence="1">Nucleus</location>
    </subcellularLocation>
</comment>
<dbReference type="CDD" id="cd09392">
    <property type="entry name" value="LIM2_Lrg1p_like"/>
    <property type="match status" value="1"/>
</dbReference>
<keyword evidence="4 6" id="KW-0862">Zinc</keyword>